<evidence type="ECO:0000313" key="1">
    <source>
        <dbReference type="EMBL" id="MBW4670804.1"/>
    </source>
</evidence>
<proteinExistence type="predicted"/>
<reference evidence="1" key="1">
    <citation type="submission" date="2021-05" db="EMBL/GenBank/DDBJ databases">
        <authorList>
            <person name="Pietrasiak N."/>
            <person name="Ward R."/>
            <person name="Stajich J.E."/>
            <person name="Kurbessoian T."/>
        </authorList>
    </citation>
    <scope>NUCLEOTIDE SEQUENCE</scope>
    <source>
        <strain evidence="1">GSE-NOS-MK-12-04C</strain>
    </source>
</reference>
<comment type="caution">
    <text evidence="1">The sequence shown here is derived from an EMBL/GenBank/DDBJ whole genome shotgun (WGS) entry which is preliminary data.</text>
</comment>
<dbReference type="AlphaFoldDB" id="A0A951QQU5"/>
<protein>
    <submittedName>
        <fullName evidence="1">Uncharacterized protein</fullName>
    </submittedName>
</protein>
<name>A0A951QQU5_9CYAN</name>
<organism evidence="1 2">
    <name type="scientific">Cyanomargarita calcarea GSE-NOS-MK-12-04C</name>
    <dbReference type="NCBI Taxonomy" id="2839659"/>
    <lineage>
        <taxon>Bacteria</taxon>
        <taxon>Bacillati</taxon>
        <taxon>Cyanobacteriota</taxon>
        <taxon>Cyanophyceae</taxon>
        <taxon>Nostocales</taxon>
        <taxon>Cyanomargaritaceae</taxon>
        <taxon>Cyanomargarita</taxon>
    </lineage>
</organism>
<gene>
    <name evidence="1" type="ORF">KME60_26120</name>
</gene>
<reference evidence="1" key="2">
    <citation type="journal article" date="2022" name="Microbiol. Resour. Announc.">
        <title>Metagenome Sequencing to Explore Phylogenomics of Terrestrial Cyanobacteria.</title>
        <authorList>
            <person name="Ward R.D."/>
            <person name="Stajich J.E."/>
            <person name="Johansen J.R."/>
            <person name="Huntemann M."/>
            <person name="Clum A."/>
            <person name="Foster B."/>
            <person name="Foster B."/>
            <person name="Roux S."/>
            <person name="Palaniappan K."/>
            <person name="Varghese N."/>
            <person name="Mukherjee S."/>
            <person name="Reddy T.B.K."/>
            <person name="Daum C."/>
            <person name="Copeland A."/>
            <person name="Chen I.A."/>
            <person name="Ivanova N.N."/>
            <person name="Kyrpides N.C."/>
            <person name="Shapiro N."/>
            <person name="Eloe-Fadrosh E.A."/>
            <person name="Pietrasiak N."/>
        </authorList>
    </citation>
    <scope>NUCLEOTIDE SEQUENCE</scope>
    <source>
        <strain evidence="1">GSE-NOS-MK-12-04C</strain>
    </source>
</reference>
<sequence>MNINLQIEKLILEGIELSPRQRRQLQAAVETELSRLCTENGLPPSLQNSGTIPKMPANLNITNNSNPSLMGEQIAQSIYGGLSQ</sequence>
<dbReference type="EMBL" id="JAHHGZ010000035">
    <property type="protein sequence ID" value="MBW4670804.1"/>
    <property type="molecule type" value="Genomic_DNA"/>
</dbReference>
<accession>A0A951QQU5</accession>
<evidence type="ECO:0000313" key="2">
    <source>
        <dbReference type="Proteomes" id="UP000729701"/>
    </source>
</evidence>
<dbReference type="Proteomes" id="UP000729701">
    <property type="component" value="Unassembled WGS sequence"/>
</dbReference>